<dbReference type="Proteomes" id="UP000002357">
    <property type="component" value="Plasmid pSCL4"/>
</dbReference>
<geneLocation type="plasmid" evidence="1 2">
    <name>pSCL4</name>
</geneLocation>
<evidence type="ECO:0000313" key="1">
    <source>
        <dbReference type="EMBL" id="EFG04466.2"/>
    </source>
</evidence>
<dbReference type="AlphaFoldDB" id="D5SKM3"/>
<reference evidence="1 2" key="1">
    <citation type="journal article" date="2010" name="Genome Biol. Evol.">
        <title>The sequence of a 1.8-mb bacterial linear plasmid reveals a rich evolutionary reservoir of secondary metabolic pathways.</title>
        <authorList>
            <person name="Medema M.H."/>
            <person name="Trefzer A."/>
            <person name="Kovalchuk A."/>
            <person name="van den Berg M."/>
            <person name="Mueller U."/>
            <person name="Heijne W."/>
            <person name="Wu L."/>
            <person name="Alam M.T."/>
            <person name="Ronning C.M."/>
            <person name="Nierman W.C."/>
            <person name="Bovenberg R.A.L."/>
            <person name="Breitling R."/>
            <person name="Takano E."/>
        </authorList>
    </citation>
    <scope>NUCLEOTIDE SEQUENCE [LARGE SCALE GENOMIC DNA]</scope>
    <source>
        <strain evidence="2">ATCC 27064 / DSM 738 / JCM 4710 / NBRC 13307 / NCIMB 12785 / NRRL 3585 / VKM Ac-602</strain>
        <plasmid evidence="1">pSCL4</plasmid>
    </source>
</reference>
<name>D5SKM3_STRCL</name>
<organism evidence="1 2">
    <name type="scientific">Streptomyces clavuligerus</name>
    <dbReference type="NCBI Taxonomy" id="1901"/>
    <lineage>
        <taxon>Bacteria</taxon>
        <taxon>Bacillati</taxon>
        <taxon>Actinomycetota</taxon>
        <taxon>Actinomycetes</taxon>
        <taxon>Kitasatosporales</taxon>
        <taxon>Streptomycetaceae</taxon>
        <taxon>Streptomyces</taxon>
    </lineage>
</organism>
<keyword evidence="1" id="KW-0614">Plasmid</keyword>
<protein>
    <submittedName>
        <fullName evidence="1">Uncharacterized protein</fullName>
    </submittedName>
</protein>
<evidence type="ECO:0000313" key="2">
    <source>
        <dbReference type="Proteomes" id="UP000002357"/>
    </source>
</evidence>
<proteinExistence type="predicted"/>
<accession>D5SKM3</accession>
<gene>
    <name evidence="1" type="ORF">SCLAV_p0979</name>
</gene>
<keyword evidence="2" id="KW-1185">Reference proteome</keyword>
<sequence>MIVSGVLSLAVGEVVCPFGRVGRVCPFGWVGQVRRGGQGR</sequence>
<dbReference type="EMBL" id="CM000914">
    <property type="protein sequence ID" value="EFG04466.2"/>
    <property type="molecule type" value="Genomic_DNA"/>
</dbReference>